<organism evidence="1">
    <name type="scientific">Arundo donax</name>
    <name type="common">Giant reed</name>
    <name type="synonym">Donax arundinaceus</name>
    <dbReference type="NCBI Taxonomy" id="35708"/>
    <lineage>
        <taxon>Eukaryota</taxon>
        <taxon>Viridiplantae</taxon>
        <taxon>Streptophyta</taxon>
        <taxon>Embryophyta</taxon>
        <taxon>Tracheophyta</taxon>
        <taxon>Spermatophyta</taxon>
        <taxon>Magnoliopsida</taxon>
        <taxon>Liliopsida</taxon>
        <taxon>Poales</taxon>
        <taxon>Poaceae</taxon>
        <taxon>PACMAD clade</taxon>
        <taxon>Arundinoideae</taxon>
        <taxon>Arundineae</taxon>
        <taxon>Arundo</taxon>
    </lineage>
</organism>
<dbReference type="EMBL" id="GBRH01237804">
    <property type="protein sequence ID" value="JAD60091.1"/>
    <property type="molecule type" value="Transcribed_RNA"/>
</dbReference>
<accession>A0A0A9B9X0</accession>
<evidence type="ECO:0000313" key="1">
    <source>
        <dbReference type="EMBL" id="JAD60091.1"/>
    </source>
</evidence>
<dbReference type="AlphaFoldDB" id="A0A0A9B9X0"/>
<sequence>MLHHEFRIAGCDLLELVRSLGCRGLAVMLTTLIDR</sequence>
<name>A0A0A9B9X0_ARUDO</name>
<reference evidence="1" key="1">
    <citation type="submission" date="2014-09" db="EMBL/GenBank/DDBJ databases">
        <authorList>
            <person name="Magalhaes I.L.F."/>
            <person name="Oliveira U."/>
            <person name="Santos F.R."/>
            <person name="Vidigal T.H.D.A."/>
            <person name="Brescovit A.D."/>
            <person name="Santos A.J."/>
        </authorList>
    </citation>
    <scope>NUCLEOTIDE SEQUENCE</scope>
    <source>
        <tissue evidence="1">Shoot tissue taken approximately 20 cm above the soil surface</tissue>
    </source>
</reference>
<protein>
    <submittedName>
        <fullName evidence="1">Uncharacterized protein</fullName>
    </submittedName>
</protein>
<reference evidence="1" key="2">
    <citation type="journal article" date="2015" name="Data Brief">
        <title>Shoot transcriptome of the giant reed, Arundo donax.</title>
        <authorList>
            <person name="Barrero R.A."/>
            <person name="Guerrero F.D."/>
            <person name="Moolhuijzen P."/>
            <person name="Goolsby J.A."/>
            <person name="Tidwell J."/>
            <person name="Bellgard S.E."/>
            <person name="Bellgard M.I."/>
        </authorList>
    </citation>
    <scope>NUCLEOTIDE SEQUENCE</scope>
    <source>
        <tissue evidence="1">Shoot tissue taken approximately 20 cm above the soil surface</tissue>
    </source>
</reference>
<proteinExistence type="predicted"/>